<dbReference type="EMBL" id="PQ360875">
    <property type="protein sequence ID" value="XKX17578.1"/>
    <property type="molecule type" value="Genomic_DNA"/>
</dbReference>
<organism evidence="1 2">
    <name type="scientific">Klebsiella phage phi1_175008</name>
    <dbReference type="NCBI Taxonomy" id="3127744"/>
    <lineage>
        <taxon>Viruses</taxon>
        <taxon>Duplodnaviria</taxon>
        <taxon>Heunggongvirae</taxon>
        <taxon>Uroviricota</taxon>
        <taxon>Caudoviricetes</taxon>
        <taxon>Stephanstirmvirinae</taxon>
    </lineage>
</organism>
<evidence type="ECO:0000313" key="1">
    <source>
        <dbReference type="EMBL" id="XKX17578.1"/>
    </source>
</evidence>
<name>A0ACD5FRX4_9CAUD</name>
<reference evidence="1" key="1">
    <citation type="submission" date="2024-09" db="EMBL/GenBank/DDBJ databases">
        <title>The complete genome of Klebsiella pneumoniae phage phi1_175008.</title>
        <authorList>
            <person name="Li J."/>
            <person name="Feng Y."/>
            <person name="Zong Z."/>
        </authorList>
    </citation>
    <scope>NUCLEOTIDE SEQUENCE</scope>
</reference>
<evidence type="ECO:0000313" key="2">
    <source>
        <dbReference type="Proteomes" id="UP001365931"/>
    </source>
</evidence>
<accession>A0ACD5FRX4</accession>
<protein>
    <submittedName>
        <fullName evidence="1">Uncharacterized protein</fullName>
    </submittedName>
</protein>
<proteinExistence type="predicted"/>
<dbReference type="Proteomes" id="UP001365931">
    <property type="component" value="Segment"/>
</dbReference>
<gene>
    <name evidence="1" type="ORF">MVUOKPPV_CDS0181</name>
</gene>
<sequence>MFYIIQKTDGAYSVTSEPLEGYLLSGDGELPECFDEALALLNTMLLTKGINDPFILECNP</sequence>